<dbReference type="AlphaFoldDB" id="A0A4Y2IQ63"/>
<accession>A0A4Y2IQ63</accession>
<proteinExistence type="predicted"/>
<evidence type="ECO:0000313" key="2">
    <source>
        <dbReference type="EMBL" id="GBM80003.1"/>
    </source>
</evidence>
<evidence type="ECO:0000313" key="3">
    <source>
        <dbReference type="Proteomes" id="UP000499080"/>
    </source>
</evidence>
<organism evidence="2 3">
    <name type="scientific">Araneus ventricosus</name>
    <name type="common">Orbweaver spider</name>
    <name type="synonym">Epeira ventricosa</name>
    <dbReference type="NCBI Taxonomy" id="182803"/>
    <lineage>
        <taxon>Eukaryota</taxon>
        <taxon>Metazoa</taxon>
        <taxon>Ecdysozoa</taxon>
        <taxon>Arthropoda</taxon>
        <taxon>Chelicerata</taxon>
        <taxon>Arachnida</taxon>
        <taxon>Araneae</taxon>
        <taxon>Araneomorphae</taxon>
        <taxon>Entelegynae</taxon>
        <taxon>Araneoidea</taxon>
        <taxon>Araneidae</taxon>
        <taxon>Araneus</taxon>
    </lineage>
</organism>
<protein>
    <submittedName>
        <fullName evidence="2">Uncharacterized protein</fullName>
    </submittedName>
</protein>
<evidence type="ECO:0000256" key="1">
    <source>
        <dbReference type="SAM" id="MobiDB-lite"/>
    </source>
</evidence>
<reference evidence="2 3" key="1">
    <citation type="journal article" date="2019" name="Sci. Rep.">
        <title>Orb-weaving spider Araneus ventricosus genome elucidates the spidroin gene catalogue.</title>
        <authorList>
            <person name="Kono N."/>
            <person name="Nakamura H."/>
            <person name="Ohtoshi R."/>
            <person name="Moran D.A.P."/>
            <person name="Shinohara A."/>
            <person name="Yoshida Y."/>
            <person name="Fujiwara M."/>
            <person name="Mori M."/>
            <person name="Tomita M."/>
            <person name="Arakawa K."/>
        </authorList>
    </citation>
    <scope>NUCLEOTIDE SEQUENCE [LARGE SCALE GENOMIC DNA]</scope>
</reference>
<keyword evidence="3" id="KW-1185">Reference proteome</keyword>
<comment type="caution">
    <text evidence="2">The sequence shown here is derived from an EMBL/GenBank/DDBJ whole genome shotgun (WGS) entry which is preliminary data.</text>
</comment>
<dbReference type="Proteomes" id="UP000499080">
    <property type="component" value="Unassembled WGS sequence"/>
</dbReference>
<dbReference type="EMBL" id="BGPR01002855">
    <property type="protein sequence ID" value="GBM80003.1"/>
    <property type="molecule type" value="Genomic_DNA"/>
</dbReference>
<name>A0A4Y2IQ63_ARAVE</name>
<gene>
    <name evidence="2" type="ORF">AVEN_203768_1</name>
</gene>
<sequence>MECRFPAILVSWLGRDIYRGSYYNRDQQHHQSAPEKYTPARTQGRTCQPALFRASWGMSGTRRGDEEKHQAVVTPTRPPVATGARSDTNVKQPDNKQPCASIKLSPHWLLEVGHPMTPDLDDKLGDHFGDFADKAKMLKNARIFSISLIGA</sequence>
<feature type="region of interest" description="Disordered" evidence="1">
    <location>
        <begin position="58"/>
        <end position="97"/>
    </location>
</feature>